<dbReference type="GeneID" id="98176802"/>
<gene>
    <name evidence="3" type="primary">saf4</name>
    <name evidence="3" type="ORF">MFIFM68171_06059</name>
</gene>
<evidence type="ECO:0000256" key="1">
    <source>
        <dbReference type="ARBA" id="ARBA00005595"/>
    </source>
</evidence>
<protein>
    <submittedName>
        <fullName evidence="3">Protein saf4</fullName>
    </submittedName>
</protein>
<evidence type="ECO:0000313" key="4">
    <source>
        <dbReference type="Proteomes" id="UP001628179"/>
    </source>
</evidence>
<dbReference type="Proteomes" id="UP001628179">
    <property type="component" value="Unassembled WGS sequence"/>
</dbReference>
<evidence type="ECO:0000256" key="2">
    <source>
        <dbReference type="SAM" id="MobiDB-lite"/>
    </source>
</evidence>
<evidence type="ECO:0000313" key="3">
    <source>
        <dbReference type="EMBL" id="GAB1315849.1"/>
    </source>
</evidence>
<proteinExistence type="inferred from homology"/>
<organism evidence="3 4">
    <name type="scientific">Madurella fahalii</name>
    <dbReference type="NCBI Taxonomy" id="1157608"/>
    <lineage>
        <taxon>Eukaryota</taxon>
        <taxon>Fungi</taxon>
        <taxon>Dikarya</taxon>
        <taxon>Ascomycota</taxon>
        <taxon>Pezizomycotina</taxon>
        <taxon>Sordariomycetes</taxon>
        <taxon>Sordariomycetidae</taxon>
        <taxon>Sordariales</taxon>
        <taxon>Sordariales incertae sedis</taxon>
        <taxon>Madurella</taxon>
    </lineage>
</organism>
<dbReference type="Pfam" id="PF04502">
    <property type="entry name" value="Saf4_Yju2"/>
    <property type="match status" value="1"/>
</dbReference>
<sequence>MQGFNMGRYVPPDQEGLVAASGNALHHKHPLGSRASKLRAQGILVVRFEMPFAVWCATCPQPTLIGQGVRFNAEKRRAGSYYTTPIWSFRLRHGACGGEIEMRTDPKNSDFVVVSGARRRDTGAGEAEGDSLVGSGMAGFVITTERERAEQRESAFGKLEKTIADRERLEMAGRRIGELQDAVDRQWDDPYAQNQRLRKAFRVGRHAREKEAARAEDLKDRMSLGIELLPETEEDSRRAALVDYGSVDAGGDRGVEKALVRPLFGCESGKVETRRSEAGRGSSAKGQRKLKSEIAASRTRENLVSEIVGNTRAARDPFLDFSSRENTPKGPARLPGLKRKRVTEEAPDPPPFVADGSDTPKVLAGTTTALVSYDSDSD</sequence>
<reference evidence="3 4" key="1">
    <citation type="submission" date="2024-09" db="EMBL/GenBank/DDBJ databases">
        <title>Itraconazole resistance in Madurella fahalii resulting from another homologue of gene encoding cytochrome P450 14-alpha sterol demethylase (CYP51).</title>
        <authorList>
            <person name="Yoshioka I."/>
            <person name="Fahal A.H."/>
            <person name="Kaneko S."/>
            <person name="Yaguchi T."/>
        </authorList>
    </citation>
    <scope>NUCLEOTIDE SEQUENCE [LARGE SCALE GENOMIC DNA]</scope>
    <source>
        <strain evidence="3 4">IFM 68171</strain>
    </source>
</reference>
<dbReference type="PANTHER" id="PTHR12111:SF2">
    <property type="entry name" value="SPLICING FACTOR YJU2B-RELATED"/>
    <property type="match status" value="1"/>
</dbReference>
<accession>A0ABQ0GDJ8</accession>
<dbReference type="RefSeq" id="XP_070917580.1">
    <property type="nucleotide sequence ID" value="XM_071061479.1"/>
</dbReference>
<feature type="region of interest" description="Disordered" evidence="2">
    <location>
        <begin position="270"/>
        <end position="294"/>
    </location>
</feature>
<comment type="similarity">
    <text evidence="1">Belongs to the CWC16 family.</text>
</comment>
<feature type="region of interest" description="Disordered" evidence="2">
    <location>
        <begin position="318"/>
        <end position="361"/>
    </location>
</feature>
<feature type="compositionally biased region" description="Basic and acidic residues" evidence="2">
    <location>
        <begin position="318"/>
        <end position="327"/>
    </location>
</feature>
<dbReference type="InterPro" id="IPR007590">
    <property type="entry name" value="Saf4/Yju2"/>
</dbReference>
<dbReference type="PANTHER" id="PTHR12111">
    <property type="entry name" value="SPLICING FACTOR YJU2"/>
    <property type="match status" value="1"/>
</dbReference>
<keyword evidence="4" id="KW-1185">Reference proteome</keyword>
<name>A0ABQ0GDJ8_9PEZI</name>
<comment type="caution">
    <text evidence="3">The sequence shown here is derived from an EMBL/GenBank/DDBJ whole genome shotgun (WGS) entry which is preliminary data.</text>
</comment>
<dbReference type="EMBL" id="BAAFSV010000003">
    <property type="protein sequence ID" value="GAB1315849.1"/>
    <property type="molecule type" value="Genomic_DNA"/>
</dbReference>